<dbReference type="PANTHER" id="PTHR23159">
    <property type="entry name" value="CENTROSOMAL PROTEIN 2"/>
    <property type="match status" value="1"/>
</dbReference>
<feature type="coiled-coil region" evidence="1">
    <location>
        <begin position="1249"/>
        <end position="1283"/>
    </location>
</feature>
<feature type="region of interest" description="Disordered" evidence="2">
    <location>
        <begin position="1576"/>
        <end position="1598"/>
    </location>
</feature>
<comment type="caution">
    <text evidence="3">The sequence shown here is derived from an EMBL/GenBank/DDBJ whole genome shotgun (WGS) entry which is preliminary data.</text>
</comment>
<dbReference type="PANTHER" id="PTHR23159:SF60">
    <property type="entry name" value="SPINDLE ASSEMBLY ABNORMAL PROTEIN 4"/>
    <property type="match status" value="1"/>
</dbReference>
<accession>A0ABP0H595</accession>
<keyword evidence="1" id="KW-0175">Coiled coil</keyword>
<dbReference type="EMBL" id="CAXAMN010000001">
    <property type="protein sequence ID" value="CAK8985215.1"/>
    <property type="molecule type" value="Genomic_DNA"/>
</dbReference>
<keyword evidence="4" id="KW-1185">Reference proteome</keyword>
<evidence type="ECO:0000313" key="3">
    <source>
        <dbReference type="EMBL" id="CAK8985215.1"/>
    </source>
</evidence>
<dbReference type="SUPFAM" id="SSF48371">
    <property type="entry name" value="ARM repeat"/>
    <property type="match status" value="1"/>
</dbReference>
<feature type="compositionally biased region" description="Basic and acidic residues" evidence="2">
    <location>
        <begin position="1585"/>
        <end position="1594"/>
    </location>
</feature>
<evidence type="ECO:0000313" key="4">
    <source>
        <dbReference type="Proteomes" id="UP001642484"/>
    </source>
</evidence>
<reference evidence="3 4" key="1">
    <citation type="submission" date="2024-02" db="EMBL/GenBank/DDBJ databases">
        <authorList>
            <person name="Chen Y."/>
            <person name="Shah S."/>
            <person name="Dougan E. K."/>
            <person name="Thang M."/>
            <person name="Chan C."/>
        </authorList>
    </citation>
    <scope>NUCLEOTIDE SEQUENCE [LARGE SCALE GENOMIC DNA]</scope>
</reference>
<dbReference type="InterPro" id="IPR016024">
    <property type="entry name" value="ARM-type_fold"/>
</dbReference>
<feature type="region of interest" description="Disordered" evidence="2">
    <location>
        <begin position="1400"/>
        <end position="1423"/>
    </location>
</feature>
<evidence type="ECO:0000256" key="2">
    <source>
        <dbReference type="SAM" id="MobiDB-lite"/>
    </source>
</evidence>
<organism evidence="3 4">
    <name type="scientific">Durusdinium trenchii</name>
    <dbReference type="NCBI Taxonomy" id="1381693"/>
    <lineage>
        <taxon>Eukaryota</taxon>
        <taxon>Sar</taxon>
        <taxon>Alveolata</taxon>
        <taxon>Dinophyceae</taxon>
        <taxon>Suessiales</taxon>
        <taxon>Symbiodiniaceae</taxon>
        <taxon>Durusdinium</taxon>
    </lineage>
</organism>
<evidence type="ECO:0000256" key="1">
    <source>
        <dbReference type="SAM" id="Coils"/>
    </source>
</evidence>
<proteinExistence type="predicted"/>
<gene>
    <name evidence="3" type="ORF">CCMP2556_LOCUS22</name>
</gene>
<dbReference type="Proteomes" id="UP001642484">
    <property type="component" value="Unassembled WGS sequence"/>
</dbReference>
<sequence length="1627" mass="181329">MKLAAFPSCRTSAHRCLHLVSRRWMPRCGLSCVIAPRPPRRRAQAMPLARRSNAARTVLTPAKSASKTSLRSLETLKLPELQIGEADQQILLDMAVRLKFSDASQRPAACRELWQLAVDMPRLLLTYAPVVEGLCLCLRESENTAACDVLCLLLEQEKEHRRQSPAAEAEEALPALWHLLAQLLSSGVVESPLAQHALRALLQLLHLEPGEGKNEASMKQCRNAQQMLHCIYLVSELLRSLLALRRQALRCAAEALDWFRCLGLPKAHAAEKLPWFEPLPSHDWTPETLLLIDVLLGLLQGVMTCSNAEELLSSWARENEVLAAMVSSLVFDLRLLWERPWQCAELLSRAVALWAPQQAKEFSIFQQMLQEGETPDAGIKNLGEESDEAPGREAALCQAAQLLQVGLREQIFITGMRERSVVRLRSECREELQKALSEGLAALTMWQGGGSLVLGFQDEEQVTGLEMMYHLLRELPDLQNTLSETMEIKETITELEQLMHQRLLPGLYQLVEDDWGPRGRLADPELLRATQLLLRMALALRVFRREEHLESMDWLQLLSVLALAPAPVPRLALSLAVWLPTDAADAEGRHFGEVLLELLSARQNTTTWRNAQEIRCALWLAADLAPPEAVAYITPFLQHVDAVVVATAWRCLRCLLFRDETDEETPLQRRATLGRALRALRGWSREEKSCAEQFALPVAEALETVRWILEAGEPLVMQVLESRIFESGLFQKSFSSSHLGLRRSALRLLSALLAADFPQSVPAIFKAGLWTSALAAAEVEEQSLDSCTVTTDLVLLVMQGSGEDSQLLLWLCKSTSFLQDWQHVLQYLGTFAKKAEVQGDRTSRLAELLRLHLVALLRLMELWEEDFQDFLFSWQVQLALCEALQADFPAETRHVATAALASWAGRRVNRVTQETMTSDDELLGHRAAQGFLRVLSSDSQAKWLTTSAAAAANLYAASPLAASGAISELPQLSRALEQLAAMRRHQQLIWVMRVFFAMLISSADALAGAHAGGSLASALLAIRASADRDEAVCLEFLEQLSKLAEALVQLKDEEVWSQLLSWLMRLSMKKQLPSAAFCCVMDILCLSSEILAGKPMLFRYLSQLMEAIQSLSKTSSSMSSRWRSKRLCAAMNFIASIQMCPRSTAILTGSGAAGEVRRRHLSAPLEAGLDLWFDLTAQGELHSMVRFAALRVLLALSEAMPKAGRPPGGQCFKGLAGAGIYGKDVWPPHLTLESKGAEVVEPKKLKSLLLKANREIAEVREELAKLDVRVDEIQAKNANYLEEISLQDSEVTRLCARAALSEQKLAEAFQQKRDGQQLREEKQAAREAELSKLRESLREKEEALAQVIIPKETDVGVDVPQADPRELRSELRALESKESAQKSLLETSRQQAAKLTKDIAKERQRMEESGASEASEDAASCEENEKALKVAITSKGVDPARVDEAEKEAERVTEELRSELASAEEKCQELRSKLAATTKKGAEDVKDLELTLSSAREDLQRSLEQVREAQRAEAAHAESKMQAERQRANLETLGTNALREQIDKLHESLRKEKASPPKPQGGLMSLLEEDLRRIKQQASNAEQQAEEKAKELLRTKQQQRDVQVQAEEEAIQVKAKIQEIWRHLAAG</sequence>
<name>A0ABP0H595_9DINO</name>
<protein>
    <submittedName>
        <fullName evidence="3">Uncharacterized protein</fullName>
    </submittedName>
</protein>
<feature type="region of interest" description="Disordered" evidence="2">
    <location>
        <begin position="1499"/>
        <end position="1525"/>
    </location>
</feature>